<keyword evidence="1" id="KW-0472">Membrane</keyword>
<evidence type="ECO:0000313" key="2">
    <source>
        <dbReference type="Proteomes" id="UP000887563"/>
    </source>
</evidence>
<dbReference type="Proteomes" id="UP000887563">
    <property type="component" value="Unplaced"/>
</dbReference>
<dbReference type="InterPro" id="IPR007246">
    <property type="entry name" value="Gaa1"/>
</dbReference>
<keyword evidence="1" id="KW-0812">Transmembrane</keyword>
<dbReference type="GO" id="GO:0042765">
    <property type="term" value="C:GPI-anchor transamidase complex"/>
    <property type="evidence" value="ECO:0007669"/>
    <property type="project" value="InterPro"/>
</dbReference>
<protein>
    <submittedName>
        <fullName evidence="3">Uncharacterized protein</fullName>
    </submittedName>
</protein>
<name>A0A914MNB7_MELIC</name>
<dbReference type="Pfam" id="PF04114">
    <property type="entry name" value="Gaa1"/>
    <property type="match status" value="1"/>
</dbReference>
<dbReference type="WBParaSite" id="Minc3s02066g28077">
    <property type="protein sequence ID" value="Minc3s02066g28077"/>
    <property type="gene ID" value="Minc3s02066g28077"/>
</dbReference>
<organism evidence="2 3">
    <name type="scientific">Meloidogyne incognita</name>
    <name type="common">Southern root-knot nematode worm</name>
    <name type="synonym">Oxyuris incognita</name>
    <dbReference type="NCBI Taxonomy" id="6306"/>
    <lineage>
        <taxon>Eukaryota</taxon>
        <taxon>Metazoa</taxon>
        <taxon>Ecdysozoa</taxon>
        <taxon>Nematoda</taxon>
        <taxon>Chromadorea</taxon>
        <taxon>Rhabditida</taxon>
        <taxon>Tylenchina</taxon>
        <taxon>Tylenchomorpha</taxon>
        <taxon>Tylenchoidea</taxon>
        <taxon>Meloidogynidae</taxon>
        <taxon>Meloidogyninae</taxon>
        <taxon>Meloidogyne</taxon>
        <taxon>Meloidogyne incognita group</taxon>
    </lineage>
</organism>
<proteinExistence type="predicted"/>
<keyword evidence="1" id="KW-1133">Transmembrane helix</keyword>
<dbReference type="PANTHER" id="PTHR13304:SF0">
    <property type="entry name" value="GLYCOSYLPHOSPHATIDYLINOSITOL ANCHOR ATTACHMENT 1 PROTEIN"/>
    <property type="match status" value="1"/>
</dbReference>
<keyword evidence="2" id="KW-1185">Reference proteome</keyword>
<reference evidence="3" key="1">
    <citation type="submission" date="2022-11" db="UniProtKB">
        <authorList>
            <consortium name="WormBaseParasite"/>
        </authorList>
    </citation>
    <scope>IDENTIFICATION</scope>
</reference>
<dbReference type="PANTHER" id="PTHR13304">
    <property type="entry name" value="GLYCOSYLPHOSPHATIDYLINOSITOL ANCHOR ATTACHMENT 1 PROTEIN"/>
    <property type="match status" value="1"/>
</dbReference>
<feature type="transmembrane region" description="Helical" evidence="1">
    <location>
        <begin position="298"/>
        <end position="317"/>
    </location>
</feature>
<evidence type="ECO:0000256" key="1">
    <source>
        <dbReference type="SAM" id="Phobius"/>
    </source>
</evidence>
<sequence length="334" mass="37839">MRVEVYRQKFKLLPSFKLNNTSNGENIYGIIRAFRASPVEAILLAVPTTSIESIAVALAFADYAKDQLYWSRDLVFLFVDGGTTQSADIWLSAYHGQQQKEGIELIDDELEAHGGTFIGAFGLDINGSVFENVEVLHGMINGKLPNMDLFDLAVLLTEKAGAIPTVHKITRTRNHFNFRGAANTFLNGIISLVYFQNIYLDHPQVILTWDSFFEYQTKIFLVFKIKSFNELEPFTAIYGRYGINAVTLRANKKHSGPISIDLSDIVKIIEGGMRSLNNLLEKFHHSYLLYLIIHPHRFVPAALYMPLFGLIVAPMFLPVQNFQSQKELYVNGFY</sequence>
<dbReference type="AlphaFoldDB" id="A0A914MNB7"/>
<dbReference type="GO" id="GO:0016255">
    <property type="term" value="P:attachment of GPI anchor to protein"/>
    <property type="evidence" value="ECO:0007669"/>
    <property type="project" value="TreeGrafter"/>
</dbReference>
<accession>A0A914MNB7</accession>
<evidence type="ECO:0000313" key="3">
    <source>
        <dbReference type="WBParaSite" id="Minc3s02066g28077"/>
    </source>
</evidence>